<dbReference type="OMA" id="HECSSQQ"/>
<evidence type="ECO:0000256" key="7">
    <source>
        <dbReference type="SAM" id="MobiDB-lite"/>
    </source>
</evidence>
<keyword evidence="4" id="KW-0810">Translation regulation</keyword>
<reference evidence="9 10" key="1">
    <citation type="journal article" date="2013" name="Front. Plant Sci.">
        <title>The Reference Genome of the Halophytic Plant Eutrema salsugineum.</title>
        <authorList>
            <person name="Yang R."/>
            <person name="Jarvis D.E."/>
            <person name="Chen H."/>
            <person name="Beilstein M.A."/>
            <person name="Grimwood J."/>
            <person name="Jenkins J."/>
            <person name="Shu S."/>
            <person name="Prochnik S."/>
            <person name="Xin M."/>
            <person name="Ma C."/>
            <person name="Schmutz J."/>
            <person name="Wing R.A."/>
            <person name="Mitchell-Olds T."/>
            <person name="Schumaker K.S."/>
            <person name="Wang X."/>
        </authorList>
    </citation>
    <scope>NUCLEOTIDE SEQUENCE [LARGE SCALE GENOMIC DNA]</scope>
</reference>
<organism evidence="9 10">
    <name type="scientific">Eutrema salsugineum</name>
    <name type="common">Saltwater cress</name>
    <name type="synonym">Sisymbrium salsugineum</name>
    <dbReference type="NCBI Taxonomy" id="72664"/>
    <lineage>
        <taxon>Eukaryota</taxon>
        <taxon>Viridiplantae</taxon>
        <taxon>Streptophyta</taxon>
        <taxon>Embryophyta</taxon>
        <taxon>Tracheophyta</taxon>
        <taxon>Spermatophyta</taxon>
        <taxon>Magnoliopsida</taxon>
        <taxon>eudicotyledons</taxon>
        <taxon>Gunneridae</taxon>
        <taxon>Pentapetalae</taxon>
        <taxon>rosids</taxon>
        <taxon>malvids</taxon>
        <taxon>Brassicales</taxon>
        <taxon>Brassicaceae</taxon>
        <taxon>Eutremeae</taxon>
        <taxon>Eutrema</taxon>
    </lineage>
</organism>
<dbReference type="eggNOG" id="KOG2049">
    <property type="taxonomic scope" value="Eukaryota"/>
</dbReference>
<dbReference type="KEGG" id="eus:EUTSA_v10003331mg"/>
<dbReference type="PROSITE" id="PS50302">
    <property type="entry name" value="PUM"/>
    <property type="match status" value="5"/>
</dbReference>
<dbReference type="InterPro" id="IPR011989">
    <property type="entry name" value="ARM-like"/>
</dbReference>
<evidence type="ECO:0000259" key="8">
    <source>
        <dbReference type="PROSITE" id="PS50303"/>
    </source>
</evidence>
<dbReference type="InterPro" id="IPR016024">
    <property type="entry name" value="ARM-type_fold"/>
</dbReference>
<feature type="domain" description="PUM-HD" evidence="8">
    <location>
        <begin position="151"/>
        <end position="458"/>
    </location>
</feature>
<gene>
    <name evidence="9" type="ORF">EUTSA_v10003331mg</name>
</gene>
<evidence type="ECO:0000313" key="10">
    <source>
        <dbReference type="Proteomes" id="UP000030689"/>
    </source>
</evidence>
<dbReference type="GO" id="GO:0006417">
    <property type="term" value="P:regulation of translation"/>
    <property type="evidence" value="ECO:0007669"/>
    <property type="project" value="UniProtKB-KW"/>
</dbReference>
<dbReference type="Proteomes" id="UP000030689">
    <property type="component" value="Unassembled WGS sequence"/>
</dbReference>
<dbReference type="STRING" id="72664.V4NF72"/>
<feature type="non-terminal residue" evidence="9">
    <location>
        <position position="1"/>
    </location>
</feature>
<evidence type="ECO:0000256" key="4">
    <source>
        <dbReference type="ARBA" id="ARBA00022845"/>
    </source>
</evidence>
<keyword evidence="5" id="KW-0694">RNA-binding</keyword>
<evidence type="ECO:0000256" key="5">
    <source>
        <dbReference type="ARBA" id="ARBA00022884"/>
    </source>
</evidence>
<keyword evidence="10" id="KW-1185">Reference proteome</keyword>
<dbReference type="SUPFAM" id="SSF48371">
    <property type="entry name" value="ARM repeat"/>
    <property type="match status" value="1"/>
</dbReference>
<proteinExistence type="predicted"/>
<sequence>FFPLAMESHLINKNGDHDATEENPVNHQRFESQSQSPPLQPESRHRVVDEQSLFRFPNGVDLQTLASSLGNLSVRDPTVRQQNPSLWSNGSSSSSPINGGGSAGGGGGYWPRSPPYPHRETDSQQLMMSEYLQTLSIQNDYVNGGSLNGFLSGGDLREVPYLSRNRFLDQSRHHNGFGSIVSLAKERDSSNELQKKICVGSKETIDIVFNEVVFHTCELMVDPFGHHVFQRLMERCSNEQISQDQILSIVGAVSMAALTLTRSNNAKHVILLCFNEFSPSQNRILLEVIARNCYPIAIDQHGCCMLQQCLDINCNVLKQRLIREIIANSLRLCVNCYGNYVVQYVVELENPSVTIQLVRHLVGSYAYLSRNKYGSHAVQKLLNIQYIDTSRVILFDLLSDRDIDTLLTDPFGNYVIQTAWAVCKDYNLRSILVEHIRLNKPLMRCNRFGNKILEKLSL</sequence>
<dbReference type="GO" id="GO:0003729">
    <property type="term" value="F:mRNA binding"/>
    <property type="evidence" value="ECO:0007669"/>
    <property type="project" value="TreeGrafter"/>
</dbReference>
<dbReference type="GO" id="GO:0005737">
    <property type="term" value="C:cytoplasm"/>
    <property type="evidence" value="ECO:0007669"/>
    <property type="project" value="UniProtKB-SubCell"/>
</dbReference>
<dbReference type="SMART" id="SM00025">
    <property type="entry name" value="Pumilio"/>
    <property type="match status" value="7"/>
</dbReference>
<protein>
    <recommendedName>
        <fullName evidence="8">PUM-HD domain-containing protein</fullName>
    </recommendedName>
</protein>
<dbReference type="PANTHER" id="PTHR12537">
    <property type="entry name" value="RNA BINDING PROTEIN PUMILIO-RELATED"/>
    <property type="match status" value="1"/>
</dbReference>
<evidence type="ECO:0000256" key="3">
    <source>
        <dbReference type="ARBA" id="ARBA00022737"/>
    </source>
</evidence>
<feature type="region of interest" description="Disordered" evidence="7">
    <location>
        <begin position="12"/>
        <end position="47"/>
    </location>
</feature>
<feature type="compositionally biased region" description="Low complexity" evidence="7">
    <location>
        <begin position="84"/>
        <end position="97"/>
    </location>
</feature>
<evidence type="ECO:0000313" key="9">
    <source>
        <dbReference type="EMBL" id="ESQ44751.1"/>
    </source>
</evidence>
<feature type="repeat" description="Pumilio" evidence="6">
    <location>
        <begin position="287"/>
        <end position="323"/>
    </location>
</feature>
<feature type="repeat" description="Pumilio" evidence="6">
    <location>
        <begin position="396"/>
        <end position="434"/>
    </location>
</feature>
<keyword evidence="2" id="KW-0963">Cytoplasm</keyword>
<dbReference type="PROSITE" id="PS50303">
    <property type="entry name" value="PUM_HD"/>
    <property type="match status" value="1"/>
</dbReference>
<dbReference type="Gramene" id="ESQ44751">
    <property type="protein sequence ID" value="ESQ44751"/>
    <property type="gene ID" value="EUTSA_v10003331mg"/>
</dbReference>
<accession>V4NF72</accession>
<dbReference type="AlphaFoldDB" id="V4NF72"/>
<dbReference type="EMBL" id="KI517441">
    <property type="protein sequence ID" value="ESQ44751.1"/>
    <property type="molecule type" value="Genomic_DNA"/>
</dbReference>
<name>V4NF72_EUTSA</name>
<dbReference type="Pfam" id="PF00806">
    <property type="entry name" value="PUF"/>
    <property type="match status" value="6"/>
</dbReference>
<comment type="subcellular location">
    <subcellularLocation>
        <location evidence="1">Cytoplasm</location>
    </subcellularLocation>
</comment>
<feature type="compositionally biased region" description="Gly residues" evidence="7">
    <location>
        <begin position="98"/>
        <end position="109"/>
    </location>
</feature>
<dbReference type="PANTHER" id="PTHR12537:SF186">
    <property type="entry name" value="PUMILIO HOMOLOG 14-RELATED"/>
    <property type="match status" value="1"/>
</dbReference>
<keyword evidence="3" id="KW-0677">Repeat</keyword>
<evidence type="ECO:0000256" key="6">
    <source>
        <dbReference type="PROSITE-ProRule" id="PRU00317"/>
    </source>
</evidence>
<evidence type="ECO:0000256" key="2">
    <source>
        <dbReference type="ARBA" id="ARBA00022490"/>
    </source>
</evidence>
<feature type="repeat" description="Pumilio" evidence="6">
    <location>
        <begin position="324"/>
        <end position="359"/>
    </location>
</feature>
<dbReference type="InterPro" id="IPR033133">
    <property type="entry name" value="PUM-HD"/>
</dbReference>
<feature type="region of interest" description="Disordered" evidence="7">
    <location>
        <begin position="73"/>
        <end position="122"/>
    </location>
</feature>
<evidence type="ECO:0000256" key="1">
    <source>
        <dbReference type="ARBA" id="ARBA00004496"/>
    </source>
</evidence>
<dbReference type="InterPro" id="IPR001313">
    <property type="entry name" value="Pumilio_RNA-bd_rpt"/>
</dbReference>
<dbReference type="Gene3D" id="1.25.10.10">
    <property type="entry name" value="Leucine-rich Repeat Variant"/>
    <property type="match status" value="1"/>
</dbReference>
<feature type="repeat" description="Pumilio" evidence="6">
    <location>
        <begin position="360"/>
        <end position="395"/>
    </location>
</feature>
<feature type="repeat" description="Pumilio" evidence="6">
    <location>
        <begin position="211"/>
        <end position="248"/>
    </location>
</feature>